<comment type="caution">
    <text evidence="1">The sequence shown here is derived from an EMBL/GenBank/DDBJ whole genome shotgun (WGS) entry which is preliminary data.</text>
</comment>
<protein>
    <submittedName>
        <fullName evidence="1">Uncharacterized protein</fullName>
    </submittedName>
</protein>
<reference evidence="1" key="1">
    <citation type="submission" date="2020-10" db="EMBL/GenBank/DDBJ databases">
        <title>Chromosome-scale genome assembly of the Allis shad, Alosa alosa.</title>
        <authorList>
            <person name="Margot Z."/>
            <person name="Christophe K."/>
            <person name="Cabau C."/>
            <person name="Louis A."/>
            <person name="Berthelot C."/>
            <person name="Parey E."/>
            <person name="Roest Crollius H."/>
            <person name="Montfort J."/>
            <person name="Robinson-Rechavi M."/>
            <person name="Bucao C."/>
            <person name="Bouchez O."/>
            <person name="Gislard M."/>
            <person name="Lluch J."/>
            <person name="Milhes M."/>
            <person name="Lampietro C."/>
            <person name="Lopez Roques C."/>
            <person name="Donnadieu C."/>
            <person name="Braasch I."/>
            <person name="Desvignes T."/>
            <person name="Postlethwait J."/>
            <person name="Bobe J."/>
            <person name="Guiguen Y."/>
        </authorList>
    </citation>
    <scope>NUCLEOTIDE SEQUENCE</scope>
    <source>
        <strain evidence="1">M-15738</strain>
        <tissue evidence="1">Blood</tissue>
    </source>
</reference>
<organism evidence="1 2">
    <name type="scientific">Alosa alosa</name>
    <name type="common">allis shad</name>
    <dbReference type="NCBI Taxonomy" id="278164"/>
    <lineage>
        <taxon>Eukaryota</taxon>
        <taxon>Metazoa</taxon>
        <taxon>Chordata</taxon>
        <taxon>Craniata</taxon>
        <taxon>Vertebrata</taxon>
        <taxon>Euteleostomi</taxon>
        <taxon>Actinopterygii</taxon>
        <taxon>Neopterygii</taxon>
        <taxon>Teleostei</taxon>
        <taxon>Clupei</taxon>
        <taxon>Clupeiformes</taxon>
        <taxon>Clupeoidei</taxon>
        <taxon>Clupeidae</taxon>
        <taxon>Alosa</taxon>
    </lineage>
</organism>
<evidence type="ECO:0000313" key="2">
    <source>
        <dbReference type="Proteomes" id="UP000823561"/>
    </source>
</evidence>
<evidence type="ECO:0000313" key="1">
    <source>
        <dbReference type="EMBL" id="KAG5276777.1"/>
    </source>
</evidence>
<feature type="non-terminal residue" evidence="1">
    <location>
        <position position="54"/>
    </location>
</feature>
<keyword evidence="2" id="KW-1185">Reference proteome</keyword>
<dbReference type="EMBL" id="JADWDJ010000008">
    <property type="protein sequence ID" value="KAG5276777.1"/>
    <property type="molecule type" value="Genomic_DNA"/>
</dbReference>
<sequence length="54" mass="6170">MASARDKDCRELQDAPASYRSGVWEHFGFEVTYDDRGVKTTEKTATVFKHCATR</sequence>
<dbReference type="Proteomes" id="UP000823561">
    <property type="component" value="Chromosome 8"/>
</dbReference>
<accession>A0AAV6GT23</accession>
<dbReference type="AlphaFoldDB" id="A0AAV6GT23"/>
<gene>
    <name evidence="1" type="ORF">AALO_G00109620</name>
</gene>
<name>A0AAV6GT23_9TELE</name>
<proteinExistence type="predicted"/>